<keyword evidence="1" id="KW-0812">Transmembrane</keyword>
<organism evidence="3">
    <name type="scientific">Philodina roseola</name>
    <name type="common">Rotifer</name>
    <dbReference type="NCBI Taxonomy" id="96448"/>
    <lineage>
        <taxon>Eukaryota</taxon>
        <taxon>Metazoa</taxon>
        <taxon>Spiralia</taxon>
        <taxon>Gnathifera</taxon>
        <taxon>Rotifera</taxon>
        <taxon>Eurotatoria</taxon>
        <taxon>Bdelloidea</taxon>
        <taxon>Philodinida</taxon>
        <taxon>Philodinidae</taxon>
        <taxon>Philodina</taxon>
    </lineage>
</organism>
<dbReference type="Gene3D" id="2.170.16.10">
    <property type="entry name" value="Hedgehog/Intein (Hint) domain"/>
    <property type="match status" value="1"/>
</dbReference>
<feature type="transmembrane region" description="Helical" evidence="1">
    <location>
        <begin position="12"/>
        <end position="34"/>
    </location>
</feature>
<reference evidence="3" key="1">
    <citation type="journal article" date="2011" name="Proc. Natl. Acad. Sci. U.S.A.">
        <title>A widespread class of reverse transcriptase-related cellular genes.</title>
        <authorList>
            <person name="Gladyshev E.A."/>
            <person name="Arkhipova I.R."/>
        </authorList>
    </citation>
    <scope>NUCLEOTIDE SEQUENCE</scope>
</reference>
<proteinExistence type="predicted"/>
<keyword evidence="1" id="KW-0472">Membrane</keyword>
<dbReference type="InterPro" id="IPR036844">
    <property type="entry name" value="Hint_dom_sf"/>
</dbReference>
<evidence type="ECO:0000256" key="1">
    <source>
        <dbReference type="SAM" id="Phobius"/>
    </source>
</evidence>
<keyword evidence="1" id="KW-1133">Transmembrane helix</keyword>
<dbReference type="AlphaFoldDB" id="G3KGX8"/>
<dbReference type="SUPFAM" id="SSF51294">
    <property type="entry name" value="Hedgehog/intein (Hint) domain"/>
    <property type="match status" value="1"/>
</dbReference>
<evidence type="ECO:0000259" key="2">
    <source>
        <dbReference type="Pfam" id="PF01079"/>
    </source>
</evidence>
<dbReference type="GO" id="GO:0016540">
    <property type="term" value="P:protein autoprocessing"/>
    <property type="evidence" value="ECO:0007669"/>
    <property type="project" value="InterPro"/>
</dbReference>
<dbReference type="Pfam" id="PF01079">
    <property type="entry name" value="Hint"/>
    <property type="match status" value="1"/>
</dbReference>
<feature type="transmembrane region" description="Helical" evidence="1">
    <location>
        <begin position="253"/>
        <end position="274"/>
    </location>
</feature>
<feature type="domain" description="Hedgehog protein Hint" evidence="2">
    <location>
        <begin position="52"/>
        <end position="185"/>
    </location>
</feature>
<name>G3KGX8_PHIRO</name>
<dbReference type="EMBL" id="JN235989">
    <property type="protein sequence ID" value="AEN94435.1"/>
    <property type="molecule type" value="Genomic_DNA"/>
</dbReference>
<protein>
    <submittedName>
        <fullName evidence="3">Hedgehog/Hint domain protein</fullName>
    </submittedName>
</protein>
<sequence>MFLASTTTTTTTDTTCALIMSITLFMLFLFSFLATTSTSTTTSITTATTSTPTTTTNGCHFGGDYVDLVDGGRKQIADLQSGDQIWTRTIDKEELIEDEIVFMMHMESNSSSLSLTKAPSNKDGQSMSLSHSHLIGVMTSNESQAILLRASKVTLEHFLITRNGPRQLTKIEYFQRVKTSSKEGFVRILRRFIFISLAVTHDQLQLVFLPIRMYYLLAKWIYGNASNLFATEVKHGLHPLIVFLLKQQRTLRIFLVLIPWLSILLQNLMIFWIIKQFVRFYVKK</sequence>
<dbReference type="InterPro" id="IPR001767">
    <property type="entry name" value="Hedgehog_Hint"/>
</dbReference>
<evidence type="ECO:0000313" key="3">
    <source>
        <dbReference type="EMBL" id="AEN94435.1"/>
    </source>
</evidence>
<accession>G3KGX8</accession>